<sequence length="343" mass="38850">MTAPLKQTVGIDVAKQELVVSLAKMNQDLSTEIFACKTFINNHQGFERLVGWVTKHTTRQVSVHYVMEATGVYHEPLAYYLSNHGLLVSIVLPNKVSNYSRTLDIKTVTDKTASQAIARFALANELKVWQQPKAAFRTLRQLTRERDQIIAERTLLKNQLHAELTEAFPNERSIGRINTRIALLNNQETEIKSEIADLINKDKELVEQIDMITSIPGVGKLTAIIVIAETSGFELIKSKKQLVSYAGLDVKEKISGISVKGKAKISKKGNRHLRKAMHMPALAALRSDERLKAVFVRLLSRHGIRMKATVAIQRKLLELIYILWRKNERYNKDYLQRVSIGNS</sequence>
<gene>
    <name evidence="4" type="ORF">ACFQZI_19845</name>
</gene>
<protein>
    <submittedName>
        <fullName evidence="4">IS110 family transposase</fullName>
    </submittedName>
</protein>
<dbReference type="RefSeq" id="WP_377145615.1">
    <property type="nucleotide sequence ID" value="NZ_JBHTIA010000019.1"/>
</dbReference>
<feature type="coiled-coil region" evidence="1">
    <location>
        <begin position="139"/>
        <end position="201"/>
    </location>
</feature>
<proteinExistence type="predicted"/>
<evidence type="ECO:0000256" key="1">
    <source>
        <dbReference type="SAM" id="Coils"/>
    </source>
</evidence>
<dbReference type="InterPro" id="IPR002525">
    <property type="entry name" value="Transp_IS110-like_N"/>
</dbReference>
<dbReference type="PANTHER" id="PTHR33055">
    <property type="entry name" value="TRANSPOSASE FOR INSERTION SEQUENCE ELEMENT IS1111A"/>
    <property type="match status" value="1"/>
</dbReference>
<dbReference type="Proteomes" id="UP001597073">
    <property type="component" value="Unassembled WGS sequence"/>
</dbReference>
<dbReference type="InterPro" id="IPR003346">
    <property type="entry name" value="Transposase_20"/>
</dbReference>
<feature type="domain" description="Transposase IS116/IS110/IS902 C-terminal" evidence="3">
    <location>
        <begin position="211"/>
        <end position="293"/>
    </location>
</feature>
<dbReference type="NCBIfam" id="NF033542">
    <property type="entry name" value="transpos_IS110"/>
    <property type="match status" value="1"/>
</dbReference>
<dbReference type="InterPro" id="IPR047650">
    <property type="entry name" value="Transpos_IS110"/>
</dbReference>
<dbReference type="EMBL" id="JBHTIA010000019">
    <property type="protein sequence ID" value="MFD0767118.1"/>
    <property type="molecule type" value="Genomic_DNA"/>
</dbReference>
<accession>A0ABW2ZLK3</accession>
<dbReference type="PANTHER" id="PTHR33055:SF13">
    <property type="entry name" value="TRANSPOSASE"/>
    <property type="match status" value="1"/>
</dbReference>
<organism evidence="4 5">
    <name type="scientific">Mucilaginibacter lutimaris</name>
    <dbReference type="NCBI Taxonomy" id="931629"/>
    <lineage>
        <taxon>Bacteria</taxon>
        <taxon>Pseudomonadati</taxon>
        <taxon>Bacteroidota</taxon>
        <taxon>Sphingobacteriia</taxon>
        <taxon>Sphingobacteriales</taxon>
        <taxon>Sphingobacteriaceae</taxon>
        <taxon>Mucilaginibacter</taxon>
    </lineage>
</organism>
<evidence type="ECO:0000259" key="3">
    <source>
        <dbReference type="Pfam" id="PF02371"/>
    </source>
</evidence>
<reference evidence="5" key="1">
    <citation type="journal article" date="2019" name="Int. J. Syst. Evol. Microbiol.">
        <title>The Global Catalogue of Microorganisms (GCM) 10K type strain sequencing project: providing services to taxonomists for standard genome sequencing and annotation.</title>
        <authorList>
            <consortium name="The Broad Institute Genomics Platform"/>
            <consortium name="The Broad Institute Genome Sequencing Center for Infectious Disease"/>
            <person name="Wu L."/>
            <person name="Ma J."/>
        </authorList>
    </citation>
    <scope>NUCLEOTIDE SEQUENCE [LARGE SCALE GENOMIC DNA]</scope>
    <source>
        <strain evidence="5">CCUG 60742</strain>
    </source>
</reference>
<dbReference type="Pfam" id="PF02371">
    <property type="entry name" value="Transposase_20"/>
    <property type="match status" value="1"/>
</dbReference>
<evidence type="ECO:0000313" key="5">
    <source>
        <dbReference type="Proteomes" id="UP001597073"/>
    </source>
</evidence>
<feature type="domain" description="Transposase IS110-like N-terminal" evidence="2">
    <location>
        <begin position="9"/>
        <end position="169"/>
    </location>
</feature>
<evidence type="ECO:0000259" key="2">
    <source>
        <dbReference type="Pfam" id="PF01548"/>
    </source>
</evidence>
<comment type="caution">
    <text evidence="4">The sequence shown here is derived from an EMBL/GenBank/DDBJ whole genome shotgun (WGS) entry which is preliminary data.</text>
</comment>
<name>A0ABW2ZLK3_9SPHI</name>
<dbReference type="Pfam" id="PF01548">
    <property type="entry name" value="DEDD_Tnp_IS110"/>
    <property type="match status" value="1"/>
</dbReference>
<evidence type="ECO:0000313" key="4">
    <source>
        <dbReference type="EMBL" id="MFD0767118.1"/>
    </source>
</evidence>
<keyword evidence="5" id="KW-1185">Reference proteome</keyword>
<keyword evidence="1" id="KW-0175">Coiled coil</keyword>